<dbReference type="EMBL" id="CP021106">
    <property type="protein sequence ID" value="ARO86453.1"/>
    <property type="molecule type" value="Genomic_DNA"/>
</dbReference>
<dbReference type="KEGG" id="nlc:EBAPG3_000910"/>
<dbReference type="eggNOG" id="COG0189">
    <property type="taxonomic scope" value="Bacteria"/>
</dbReference>
<reference evidence="3 4" key="1">
    <citation type="journal article" date="2015" name="Int. J. Syst. Evol. Microbiol.">
        <title>Nitrosospira lacus sp. nov., a psychrotolerant, ammonia-oxidizing bacterium from sandy lake sediment.</title>
        <authorList>
            <person name="Urakawa H."/>
            <person name="Garcia J.C."/>
            <person name="Nielsen J.L."/>
            <person name="Le V.Q."/>
            <person name="Kozlowski J.A."/>
            <person name="Stein L.Y."/>
            <person name="Lim C.K."/>
            <person name="Pommerening-Roser A."/>
            <person name="Martens-Habbena W."/>
            <person name="Stahl D.A."/>
            <person name="Klotz M.G."/>
        </authorList>
    </citation>
    <scope>NUCLEOTIDE SEQUENCE [LARGE SCALE GENOMIC DNA]</scope>
    <source>
        <strain evidence="3 4">APG3</strain>
    </source>
</reference>
<dbReference type="AlphaFoldDB" id="A0A1W6SKY8"/>
<dbReference type="InterPro" id="IPR039523">
    <property type="entry name" value="RimK-rel_E_lig_ATP-grasp"/>
</dbReference>
<dbReference type="RefSeq" id="WP_040853145.1">
    <property type="nucleotide sequence ID" value="NZ_CP021106.3"/>
</dbReference>
<accession>A0A1W6SKY8</accession>
<keyword evidence="1" id="KW-0472">Membrane</keyword>
<name>A0A1W6SKY8_9PROT</name>
<dbReference type="OrthoDB" id="8736147at2"/>
<sequence length="437" mass="49128">MKIVSDWGIDRITRELSGAMWTFSHLPDDRSAATFVHRCFQREIWHEVKLRERIIICLALPLAPLVTLVLAAVFTTVNGPAIKKRTGKGIVKQVREQIEVALRCAILPPWYYIFELHDDDKRLHASEYMNRFEMKSGLYRFLRDYNGGLPIPAERSTACIKDKACFMSRCRKFGIATAPILLRVANGEVIPVDWSEPGLPETDLFVKPLNGQGGRNITRWDYLGSGQYRRNDGKLATPDQVLEDLRQASQRRTFLVQPRLANHREIADLGNGTLATVRVMSCRNEQGDFEVTNAVFRMARSSAVVVDNYHAGGIAANVDIHTGELGRGTRGAWGSTVDGWYERHPETGVQILHRKLPCWSELINLAQYAHGSAFSDQVVIGWDIALLDSGPCLIEVNKAPDLDIIQRIGSGPVGNERLGELLAFNLKRTVETKHHLR</sequence>
<keyword evidence="4" id="KW-1185">Reference proteome</keyword>
<dbReference type="SUPFAM" id="SSF56059">
    <property type="entry name" value="Glutathione synthetase ATP-binding domain-like"/>
    <property type="match status" value="1"/>
</dbReference>
<keyword evidence="1" id="KW-0812">Transmembrane</keyword>
<organism evidence="3 4">
    <name type="scientific">Nitrosospira lacus</name>
    <dbReference type="NCBI Taxonomy" id="1288494"/>
    <lineage>
        <taxon>Bacteria</taxon>
        <taxon>Pseudomonadati</taxon>
        <taxon>Pseudomonadota</taxon>
        <taxon>Betaproteobacteria</taxon>
        <taxon>Nitrosomonadales</taxon>
        <taxon>Nitrosomonadaceae</taxon>
        <taxon>Nitrosospira</taxon>
    </lineage>
</organism>
<evidence type="ECO:0000313" key="3">
    <source>
        <dbReference type="EMBL" id="ARO86453.1"/>
    </source>
</evidence>
<keyword evidence="1" id="KW-1133">Transmembrane helix</keyword>
<dbReference type="Pfam" id="PF14397">
    <property type="entry name" value="ATPgrasp_ST"/>
    <property type="match status" value="1"/>
</dbReference>
<protein>
    <recommendedName>
        <fullName evidence="2">Alpha-L-glutamate ligase-related protein ATP-grasp domain-containing protein</fullName>
    </recommendedName>
</protein>
<proteinExistence type="predicted"/>
<feature type="transmembrane region" description="Helical" evidence="1">
    <location>
        <begin position="54"/>
        <end position="74"/>
    </location>
</feature>
<dbReference type="Proteomes" id="UP000012179">
    <property type="component" value="Chromosome"/>
</dbReference>
<evidence type="ECO:0000256" key="1">
    <source>
        <dbReference type="SAM" id="Phobius"/>
    </source>
</evidence>
<feature type="domain" description="Alpha-L-glutamate ligase-related protein ATP-grasp" evidence="2">
    <location>
        <begin position="155"/>
        <end position="406"/>
    </location>
</feature>
<gene>
    <name evidence="3" type="ORF">EBAPG3_000910</name>
</gene>
<evidence type="ECO:0000313" key="4">
    <source>
        <dbReference type="Proteomes" id="UP000012179"/>
    </source>
</evidence>
<evidence type="ECO:0000259" key="2">
    <source>
        <dbReference type="Pfam" id="PF14397"/>
    </source>
</evidence>